<dbReference type="InterPro" id="IPR008979">
    <property type="entry name" value="Galactose-bd-like_sf"/>
</dbReference>
<dbReference type="Gene3D" id="2.60.120.380">
    <property type="match status" value="1"/>
</dbReference>
<accession>A0AAD7XHB8</accession>
<gene>
    <name evidence="1" type="ORF">CTAYLR_002958</name>
</gene>
<evidence type="ECO:0000313" key="1">
    <source>
        <dbReference type="EMBL" id="KAJ8598366.1"/>
    </source>
</evidence>
<dbReference type="AlphaFoldDB" id="A0AAD7XHB8"/>
<dbReference type="SUPFAM" id="SSF49785">
    <property type="entry name" value="Galactose-binding domain-like"/>
    <property type="match status" value="1"/>
</dbReference>
<dbReference type="Proteomes" id="UP001230188">
    <property type="component" value="Unassembled WGS sequence"/>
</dbReference>
<evidence type="ECO:0000313" key="2">
    <source>
        <dbReference type="Proteomes" id="UP001230188"/>
    </source>
</evidence>
<reference evidence="1" key="1">
    <citation type="submission" date="2023-01" db="EMBL/GenBank/DDBJ databases">
        <title>Metagenome sequencing of chrysophaentin producing Chrysophaeum taylorii.</title>
        <authorList>
            <person name="Davison J."/>
            <person name="Bewley C."/>
        </authorList>
    </citation>
    <scope>NUCLEOTIDE SEQUENCE</scope>
    <source>
        <strain evidence="1">NIES-1699</strain>
    </source>
</reference>
<dbReference type="EMBL" id="JAQMWT010000675">
    <property type="protein sequence ID" value="KAJ8598366.1"/>
    <property type="molecule type" value="Genomic_DNA"/>
</dbReference>
<protein>
    <submittedName>
        <fullName evidence="1">Uncharacterized protein</fullName>
    </submittedName>
</protein>
<comment type="caution">
    <text evidence="1">The sequence shown here is derived from an EMBL/GenBank/DDBJ whole genome shotgun (WGS) entry which is preliminary data.</text>
</comment>
<name>A0AAD7XHB8_9STRA</name>
<keyword evidence="2" id="KW-1185">Reference proteome</keyword>
<proteinExistence type="predicted"/>
<sequence length="328" mass="35048">MAWANATDDVKTYEFVIEDNAAASSADLELRIVLCWHDPPSSLFASSSLLLNDLDLVVESADGEIFYPNFGDASGDHVNNVERVILTNVTPGATYTATVSVSSLVEAQPFALVAAGPFVKTAALFPSLAKDCAWVSSYAPARCAVKGEDDTWAYSSCPRACDSCKDTACQGDSTSWYIGSTPSRDCGWVADAAGNRCPKKADDGIYAFEACPFACQTCSHDGCEDSSTWAKSDEPGRDCAWVAMAKSNRCTVVGADGTYAYESCKASCAACYEAISGTECANSVTWHKRDNPSKHCDWVSAFVPTRCVVKGHDGEWAFEQCPVACDTC</sequence>
<organism evidence="1 2">
    <name type="scientific">Chrysophaeum taylorii</name>
    <dbReference type="NCBI Taxonomy" id="2483200"/>
    <lineage>
        <taxon>Eukaryota</taxon>
        <taxon>Sar</taxon>
        <taxon>Stramenopiles</taxon>
        <taxon>Ochrophyta</taxon>
        <taxon>Pelagophyceae</taxon>
        <taxon>Pelagomonadales</taxon>
        <taxon>Pelagomonadaceae</taxon>
        <taxon>Chrysophaeum</taxon>
    </lineage>
</organism>